<feature type="domain" description="CTP synthase N-terminal" evidence="12">
    <location>
        <begin position="2"/>
        <end position="270"/>
    </location>
</feature>
<feature type="domain" description="Glutamine amidotransferase" evidence="11">
    <location>
        <begin position="315"/>
        <end position="553"/>
    </location>
</feature>
<dbReference type="CDD" id="cd03113">
    <property type="entry name" value="CTPS_N"/>
    <property type="match status" value="1"/>
</dbReference>
<dbReference type="GO" id="GO:0044210">
    <property type="term" value="P:'de novo' CTP biosynthetic process"/>
    <property type="evidence" value="ECO:0007669"/>
    <property type="project" value="UniProtKB-UniRule"/>
</dbReference>
<evidence type="ECO:0000256" key="6">
    <source>
        <dbReference type="ARBA" id="ARBA00022962"/>
    </source>
</evidence>
<dbReference type="InterPro" id="IPR029062">
    <property type="entry name" value="Class_I_gatase-like"/>
</dbReference>
<evidence type="ECO:0000256" key="2">
    <source>
        <dbReference type="ARBA" id="ARBA00007533"/>
    </source>
</evidence>
<dbReference type="InterPro" id="IPR017456">
    <property type="entry name" value="CTP_synthase_N"/>
</dbReference>
<dbReference type="GO" id="GO:0042802">
    <property type="term" value="F:identical protein binding"/>
    <property type="evidence" value="ECO:0007669"/>
    <property type="project" value="TreeGrafter"/>
</dbReference>
<comment type="pathway">
    <text evidence="1 10">Pyrimidine metabolism; CTP biosynthesis via de novo pathway; CTP from UDP: step 2/2.</text>
</comment>
<keyword evidence="3 10" id="KW-0436">Ligase</keyword>
<dbReference type="InterPro" id="IPR033828">
    <property type="entry name" value="GATase1_CTP_Synthase"/>
</dbReference>
<dbReference type="SUPFAM" id="SSF52317">
    <property type="entry name" value="Class I glutamine amidotransferase-like"/>
    <property type="match status" value="1"/>
</dbReference>
<accession>J8PR99</accession>
<dbReference type="InterPro" id="IPR017926">
    <property type="entry name" value="GATASE"/>
</dbReference>
<keyword evidence="7 10" id="KW-0665">Pyrimidine biosynthesis</keyword>
<dbReference type="FunFam" id="3.40.50.880:FF:000005">
    <property type="entry name" value="CTP synthase"/>
    <property type="match status" value="1"/>
</dbReference>
<dbReference type="NCBIfam" id="TIGR00337">
    <property type="entry name" value="PyrG"/>
    <property type="match status" value="1"/>
</dbReference>
<sequence length="579" mass="64742">MKYVVVSGGVISGIGKGVLASSTGMLMKTLGLKVTSIKIDPYMNIDAGTMSPLEHGECFVLDDGGETDLDLGNYERYLGVTLTKDHNITTGKIYSHVIAKERKGDYLGKTVQIVPHLTNAIQDWIERVAKIPVDDTGLEPDVCIIELGGTVGDIESAPFVEALRQFQFKVGHENFALIHVSLVPVIHGEQKTKPTQAAIKGLRSLGLIPDMIACRCSETLDKPTIDKIAMFCHVGPEQVVNVHDVNSTYHVPLLLLEQKMIDYLYARLKLEEITLTEEEKQRGLELLSKWKATTGNFDESMETVKIALVGKYTNLKDSYLSVIKALEHSSMKCRRKLEIKWVEATDLEPETQDSNKPKFHEAWNMVSTADGILIPGGFGVRGTEGMILAARWARENHIPFLGVCLGLQIATIEFARSVLGKKDSHSAEFYPDIDEKNHVVVFMPEIDKETMGGSMRLGLRPTYFQNDSEWSQMKKLYGDVSEIHERHRHRYEINPKIIEELEGNGLIFVGKDETGKRCEILELKNHPYYTATQYHPEYTSKVLDPSKPFLGLVAASAGILQDVIDGKYDLEASENKFNF</sequence>
<evidence type="ECO:0000256" key="3">
    <source>
        <dbReference type="ARBA" id="ARBA00022598"/>
    </source>
</evidence>
<evidence type="ECO:0000256" key="7">
    <source>
        <dbReference type="ARBA" id="ARBA00022975"/>
    </source>
</evidence>
<keyword evidence="6 10" id="KW-0315">Glutamine amidotransferase</keyword>
<dbReference type="SUPFAM" id="SSF52540">
    <property type="entry name" value="P-loop containing nucleoside triphosphate hydrolases"/>
    <property type="match status" value="1"/>
</dbReference>
<dbReference type="Gene3D" id="3.40.50.300">
    <property type="entry name" value="P-loop containing nucleotide triphosphate hydrolases"/>
    <property type="match status" value="1"/>
</dbReference>
<dbReference type="OrthoDB" id="1739076at2759"/>
<proteinExistence type="inferred from homology"/>
<evidence type="ECO:0000256" key="8">
    <source>
        <dbReference type="ARBA" id="ARBA00047781"/>
    </source>
</evidence>
<comment type="caution">
    <text evidence="13">The sequence shown here is derived from an EMBL/GenBank/DDBJ whole genome shotgun (WGS) entry which is preliminary data.</text>
</comment>
<evidence type="ECO:0000313" key="13">
    <source>
        <dbReference type="EMBL" id="EJS44640.1"/>
    </source>
</evidence>
<comment type="function">
    <text evidence="10">Catalyzes the ATP-dependent amination of UTP to CTP with either L-glutamine or ammonia as the source of nitrogen.</text>
</comment>
<dbReference type="FunFam" id="3.40.50.300:FF:000207">
    <property type="entry name" value="CTP synthase"/>
    <property type="match status" value="1"/>
</dbReference>
<evidence type="ECO:0000256" key="10">
    <source>
        <dbReference type="RuleBase" id="RU810713"/>
    </source>
</evidence>
<evidence type="ECO:0000259" key="12">
    <source>
        <dbReference type="Pfam" id="PF06418"/>
    </source>
</evidence>
<dbReference type="GO" id="GO:0005524">
    <property type="term" value="F:ATP binding"/>
    <property type="evidence" value="ECO:0007669"/>
    <property type="project" value="UniProtKB-KW"/>
</dbReference>
<comment type="similarity">
    <text evidence="2 10">Belongs to the CTP synthase family.</text>
</comment>
<dbReference type="GO" id="GO:0003883">
    <property type="term" value="F:CTP synthase activity"/>
    <property type="evidence" value="ECO:0007669"/>
    <property type="project" value="UniProtKB-UniRule"/>
</dbReference>
<dbReference type="CDD" id="cd01746">
    <property type="entry name" value="GATase1_CTP_Synthase"/>
    <property type="match status" value="1"/>
</dbReference>
<dbReference type="PANTHER" id="PTHR11550:SF0">
    <property type="entry name" value="CTP SYNTHASE-RELATED"/>
    <property type="match status" value="1"/>
</dbReference>
<name>J8PR99_SACAR</name>
<protein>
    <recommendedName>
        <fullName evidence="10">CTP synthase</fullName>
        <ecNumber evidence="10">6.3.4.2</ecNumber>
    </recommendedName>
    <alternativeName>
        <fullName evidence="10">UTP--ammonia ligase</fullName>
    </alternativeName>
</protein>
<evidence type="ECO:0000259" key="11">
    <source>
        <dbReference type="Pfam" id="PF00117"/>
    </source>
</evidence>
<dbReference type="Gene3D" id="3.40.50.880">
    <property type="match status" value="1"/>
</dbReference>
<evidence type="ECO:0000256" key="9">
    <source>
        <dbReference type="ARBA" id="ARBA00062806"/>
    </source>
</evidence>
<dbReference type="AlphaFoldDB" id="J8PR99"/>
<evidence type="ECO:0000256" key="5">
    <source>
        <dbReference type="ARBA" id="ARBA00022840"/>
    </source>
</evidence>
<evidence type="ECO:0000256" key="1">
    <source>
        <dbReference type="ARBA" id="ARBA00005171"/>
    </source>
</evidence>
<dbReference type="Proteomes" id="UP000006968">
    <property type="component" value="Chromosome II"/>
</dbReference>
<gene>
    <name evidence="13" type="ORF">SU7_0094</name>
</gene>
<dbReference type="Pfam" id="PF00117">
    <property type="entry name" value="GATase"/>
    <property type="match status" value="1"/>
</dbReference>
<dbReference type="UniPathway" id="UPA00159">
    <property type="reaction ID" value="UER00277"/>
</dbReference>
<dbReference type="Pfam" id="PF06418">
    <property type="entry name" value="CTP_synth_N"/>
    <property type="match status" value="1"/>
</dbReference>
<evidence type="ECO:0000313" key="14">
    <source>
        <dbReference type="Proteomes" id="UP000006968"/>
    </source>
</evidence>
<evidence type="ECO:0000256" key="4">
    <source>
        <dbReference type="ARBA" id="ARBA00022741"/>
    </source>
</evidence>
<organism evidence="13 14">
    <name type="scientific">Saccharomyces arboricola (strain H-6 / AS 2.3317 / CBS 10644)</name>
    <name type="common">Yeast</name>
    <dbReference type="NCBI Taxonomy" id="1160507"/>
    <lineage>
        <taxon>Eukaryota</taxon>
        <taxon>Fungi</taxon>
        <taxon>Dikarya</taxon>
        <taxon>Ascomycota</taxon>
        <taxon>Saccharomycotina</taxon>
        <taxon>Saccharomycetes</taxon>
        <taxon>Saccharomycetales</taxon>
        <taxon>Saccharomycetaceae</taxon>
        <taxon>Saccharomyces</taxon>
    </lineage>
</organism>
<dbReference type="GO" id="GO:0097268">
    <property type="term" value="C:cytoophidium"/>
    <property type="evidence" value="ECO:0007669"/>
    <property type="project" value="UniProtKB-ARBA"/>
</dbReference>
<dbReference type="GO" id="GO:0019856">
    <property type="term" value="P:pyrimidine nucleobase biosynthetic process"/>
    <property type="evidence" value="ECO:0007669"/>
    <property type="project" value="TreeGrafter"/>
</dbReference>
<keyword evidence="14" id="KW-1185">Reference proteome</keyword>
<dbReference type="HOGENOM" id="CLU_011675_5_0_1"/>
<dbReference type="NCBIfam" id="NF003792">
    <property type="entry name" value="PRK05380.1"/>
    <property type="match status" value="1"/>
</dbReference>
<reference evidence="13 14" key="1">
    <citation type="journal article" date="2013" name="BMC Genomics">
        <title>High quality de novo sequencing and assembly of the Saccharomyces arboricolus genome.</title>
        <authorList>
            <person name="Liti G."/>
            <person name="Nguyen Ba A.N."/>
            <person name="Blythe M."/>
            <person name="Mueller C.A."/>
            <person name="Bergstroem A."/>
            <person name="Cubillos F.A."/>
            <person name="Dafhnis-Calas F."/>
            <person name="Khoshraftar S."/>
            <person name="Malla S."/>
            <person name="Mehta N."/>
            <person name="Siow C.C."/>
            <person name="Warringer J."/>
            <person name="Moses A.M."/>
            <person name="Louis E.J."/>
            <person name="Nieduszynski C.A."/>
        </authorList>
    </citation>
    <scope>NUCLEOTIDE SEQUENCE [LARGE SCALE GENOMIC DNA]</scope>
    <source>
        <strain evidence="14">H-6 / AS 2.3317 / CBS 10644</strain>
    </source>
</reference>
<keyword evidence="5 10" id="KW-0067">ATP-binding</keyword>
<dbReference type="InterPro" id="IPR004468">
    <property type="entry name" value="CTP_synthase"/>
</dbReference>
<dbReference type="PROSITE" id="PS51273">
    <property type="entry name" value="GATASE_TYPE_1"/>
    <property type="match status" value="1"/>
</dbReference>
<dbReference type="EC" id="6.3.4.2" evidence="10"/>
<comment type="catalytic activity">
    <reaction evidence="8 10">
        <text>UTP + L-glutamine + ATP + H2O = CTP + L-glutamate + ADP + phosphate + 2 H(+)</text>
        <dbReference type="Rhea" id="RHEA:26426"/>
        <dbReference type="ChEBI" id="CHEBI:15377"/>
        <dbReference type="ChEBI" id="CHEBI:15378"/>
        <dbReference type="ChEBI" id="CHEBI:29985"/>
        <dbReference type="ChEBI" id="CHEBI:30616"/>
        <dbReference type="ChEBI" id="CHEBI:37563"/>
        <dbReference type="ChEBI" id="CHEBI:43474"/>
        <dbReference type="ChEBI" id="CHEBI:46398"/>
        <dbReference type="ChEBI" id="CHEBI:58359"/>
        <dbReference type="ChEBI" id="CHEBI:456216"/>
        <dbReference type="EC" id="6.3.4.2"/>
    </reaction>
</comment>
<dbReference type="GO" id="GO:0005737">
    <property type="term" value="C:cytoplasm"/>
    <property type="evidence" value="ECO:0007669"/>
    <property type="project" value="TreeGrafter"/>
</dbReference>
<comment type="subunit">
    <text evidence="9">Homodimer. Oligomerizes to a tetramer in the presence of its substrates UTP and ATP.</text>
</comment>
<dbReference type="EMBL" id="ALIE01000014">
    <property type="protein sequence ID" value="EJS44640.1"/>
    <property type="molecule type" value="Genomic_DNA"/>
</dbReference>
<keyword evidence="4 10" id="KW-0547">Nucleotide-binding</keyword>
<dbReference type="PANTHER" id="PTHR11550">
    <property type="entry name" value="CTP SYNTHASE"/>
    <property type="match status" value="1"/>
</dbReference>
<dbReference type="InterPro" id="IPR027417">
    <property type="entry name" value="P-loop_NTPase"/>
</dbReference>